<dbReference type="GO" id="GO:0036064">
    <property type="term" value="C:ciliary basal body"/>
    <property type="evidence" value="ECO:0007669"/>
    <property type="project" value="TreeGrafter"/>
</dbReference>
<feature type="chain" id="PRO_5035724680" description="Cytoplasmic dynein 2 light intermediate chain 1" evidence="13">
    <location>
        <begin position="19"/>
        <end position="583"/>
    </location>
</feature>
<dbReference type="OrthoDB" id="10263060at2759"/>
<evidence type="ECO:0000256" key="4">
    <source>
        <dbReference type="ARBA" id="ARBA00022473"/>
    </source>
</evidence>
<feature type="signal peptide" evidence="13">
    <location>
        <begin position="1"/>
        <end position="18"/>
    </location>
</feature>
<keyword evidence="7" id="KW-0970">Cilium biogenesis/degradation</keyword>
<dbReference type="GO" id="GO:0005930">
    <property type="term" value="C:axoneme"/>
    <property type="evidence" value="ECO:0007669"/>
    <property type="project" value="TreeGrafter"/>
</dbReference>
<dbReference type="InterPro" id="IPR040045">
    <property type="entry name" value="DYNC2LI1"/>
</dbReference>
<evidence type="ECO:0000313" key="16">
    <source>
        <dbReference type="Proteomes" id="UP000494206"/>
    </source>
</evidence>
<dbReference type="PANTHER" id="PTHR13236:SF0">
    <property type="entry name" value="CYTOPLASMIC DYNEIN 2 LIGHT INTERMEDIATE CHAIN 1"/>
    <property type="match status" value="1"/>
</dbReference>
<dbReference type="Proteomes" id="UP000494206">
    <property type="component" value="Unassembled WGS sequence"/>
</dbReference>
<dbReference type="GO" id="GO:0035735">
    <property type="term" value="P:intraciliary transport involved in cilium assembly"/>
    <property type="evidence" value="ECO:0007669"/>
    <property type="project" value="InterPro"/>
</dbReference>
<keyword evidence="9" id="KW-0969">Cilium</keyword>
<keyword evidence="5" id="KW-0963">Cytoplasm</keyword>
<dbReference type="GO" id="GO:0035721">
    <property type="term" value="P:intraciliary retrograde transport"/>
    <property type="evidence" value="ECO:0007669"/>
    <property type="project" value="InterPro"/>
</dbReference>
<evidence type="ECO:0000256" key="12">
    <source>
        <dbReference type="ARBA" id="ARBA00023273"/>
    </source>
</evidence>
<evidence type="ECO:0000256" key="6">
    <source>
        <dbReference type="ARBA" id="ARBA00022701"/>
    </source>
</evidence>
<evidence type="ECO:0000256" key="3">
    <source>
        <dbReference type="ARBA" id="ARBA00018863"/>
    </source>
</evidence>
<dbReference type="InterPro" id="IPR027417">
    <property type="entry name" value="P-loop_NTPase"/>
</dbReference>
<dbReference type="AlphaFoldDB" id="A0A8S1E8A3"/>
<evidence type="ECO:0000256" key="2">
    <source>
        <dbReference type="ARBA" id="ARBA00006831"/>
    </source>
</evidence>
<dbReference type="SUPFAM" id="SSF52540">
    <property type="entry name" value="P-loop containing nucleoside triphosphate hydrolases"/>
    <property type="match status" value="1"/>
</dbReference>
<feature type="domain" description="Ground-like" evidence="14">
    <location>
        <begin position="98"/>
        <end position="179"/>
    </location>
</feature>
<dbReference type="PANTHER" id="PTHR13236">
    <property type="entry name" value="DYNEIN 2 LIGHT INTERMEDIATE CHAIN, ISOFORM 2"/>
    <property type="match status" value="1"/>
</dbReference>
<dbReference type="EMBL" id="CADEPM010000001">
    <property type="protein sequence ID" value="CAB3397143.1"/>
    <property type="molecule type" value="Genomic_DNA"/>
</dbReference>
<evidence type="ECO:0000259" key="14">
    <source>
        <dbReference type="Pfam" id="PF04155"/>
    </source>
</evidence>
<dbReference type="GO" id="GO:0005874">
    <property type="term" value="C:microtubule"/>
    <property type="evidence" value="ECO:0007669"/>
    <property type="project" value="UniProtKB-KW"/>
</dbReference>
<dbReference type="Pfam" id="PF04155">
    <property type="entry name" value="Ground-like"/>
    <property type="match status" value="1"/>
</dbReference>
<keyword evidence="8" id="KW-0243">Dynein</keyword>
<keyword evidence="10" id="KW-0505">Motor protein</keyword>
<comment type="similarity">
    <text evidence="2">Belongs to the dynein light intermediate chain family.</text>
</comment>
<accession>A0A8S1E8A3</accession>
<evidence type="ECO:0000256" key="13">
    <source>
        <dbReference type="SAM" id="SignalP"/>
    </source>
</evidence>
<comment type="caution">
    <text evidence="15">The sequence shown here is derived from an EMBL/GenBank/DDBJ whole genome shotgun (WGS) entry which is preliminary data.</text>
</comment>
<comment type="subcellular location">
    <subcellularLocation>
        <location evidence="1">Cytoplasm</location>
        <location evidence="1">Cytoskeleton</location>
        <location evidence="1">Cilium basal body</location>
    </subcellularLocation>
</comment>
<keyword evidence="16" id="KW-1185">Reference proteome</keyword>
<dbReference type="InterPro" id="IPR007284">
    <property type="entry name" value="Ground-like_dom"/>
</dbReference>
<gene>
    <name evidence="15" type="ORF">CBOVIS_LOCUS607</name>
</gene>
<keyword evidence="6" id="KW-0493">Microtubule</keyword>
<evidence type="ECO:0000256" key="10">
    <source>
        <dbReference type="ARBA" id="ARBA00023175"/>
    </source>
</evidence>
<protein>
    <recommendedName>
        <fullName evidence="3">Cytoplasmic dynein 2 light intermediate chain 1</fullName>
    </recommendedName>
</protein>
<evidence type="ECO:0000256" key="1">
    <source>
        <dbReference type="ARBA" id="ARBA00004120"/>
    </source>
</evidence>
<evidence type="ECO:0000256" key="11">
    <source>
        <dbReference type="ARBA" id="ARBA00023212"/>
    </source>
</evidence>
<evidence type="ECO:0000256" key="5">
    <source>
        <dbReference type="ARBA" id="ARBA00022490"/>
    </source>
</evidence>
<sequence>MVLKYICIFSLVHIPVESWFFGMLGCQSRCTAYTNFNPRPPPPIQYPQPPFLKTRMPCHYSIQWRLRIRFLLSSPTPSYVTTPYPTPPPPKCFQNHHGYKCCNEMLDKFLDEKVQEMDRQNVGCNLQRNANQIQMEAQQLFNHSMETIVSSSNIENRSHYRGELYCKRRTQNGKVVLLYATAVPYSLNTSENRPMTEEELQNANYPPDYSMTHIAMNIWDLAKNKFNENKEKALELEQKLDDESGNQSYMSEIRKRHESHILVCGNRKSGKSSFQMDFFERKEEIKESVGLEYLYARRTRGNVKDIANLWELGGGYSVANLMSVPINAKTIEVASAIILLDLTKLEEFWLTAEKLMESLKRIIDNLCKNDVNLQNRLKDKQAIRLEKYEEADMKIAQPCLIPITIVGSKYDEFQNFESEKRRSVCQFLRFIAHYYGANLMMYSSRMEQFAKLVKNMTSHFAFGTVCPQGYMIDHNKPLFVKCGHDSFEAIGAPPSSESFMRALTPYEMWKDSFSAVYPQKEGGIDRDDSAKSDPVSDPLFKEPAIDNLLVIKRKELENLIRQKRDREAAEARAAEKISRINLR</sequence>
<dbReference type="GO" id="GO:0045504">
    <property type="term" value="F:dynein heavy chain binding"/>
    <property type="evidence" value="ECO:0007669"/>
    <property type="project" value="TreeGrafter"/>
</dbReference>
<reference evidence="15 16" key="1">
    <citation type="submission" date="2020-04" db="EMBL/GenBank/DDBJ databases">
        <authorList>
            <person name="Laetsch R D."/>
            <person name="Stevens L."/>
            <person name="Kumar S."/>
            <person name="Blaxter L. M."/>
        </authorList>
    </citation>
    <scope>NUCLEOTIDE SEQUENCE [LARGE SCALE GENOMIC DNA]</scope>
</reference>
<evidence type="ECO:0000256" key="9">
    <source>
        <dbReference type="ARBA" id="ARBA00023069"/>
    </source>
</evidence>
<keyword evidence="13" id="KW-0732">Signal</keyword>
<evidence type="ECO:0000256" key="7">
    <source>
        <dbReference type="ARBA" id="ARBA00022794"/>
    </source>
</evidence>
<evidence type="ECO:0000256" key="8">
    <source>
        <dbReference type="ARBA" id="ARBA00023017"/>
    </source>
</evidence>
<proteinExistence type="inferred from homology"/>
<keyword evidence="12" id="KW-0966">Cell projection</keyword>
<keyword evidence="4" id="KW-0217">Developmental protein</keyword>
<organism evidence="15 16">
    <name type="scientific">Caenorhabditis bovis</name>
    <dbReference type="NCBI Taxonomy" id="2654633"/>
    <lineage>
        <taxon>Eukaryota</taxon>
        <taxon>Metazoa</taxon>
        <taxon>Ecdysozoa</taxon>
        <taxon>Nematoda</taxon>
        <taxon>Chromadorea</taxon>
        <taxon>Rhabditida</taxon>
        <taxon>Rhabditina</taxon>
        <taxon>Rhabditomorpha</taxon>
        <taxon>Rhabditoidea</taxon>
        <taxon>Rhabditidae</taxon>
        <taxon>Peloderinae</taxon>
        <taxon>Caenorhabditis</taxon>
    </lineage>
</organism>
<dbReference type="GO" id="GO:0005868">
    <property type="term" value="C:cytoplasmic dynein complex"/>
    <property type="evidence" value="ECO:0007669"/>
    <property type="project" value="InterPro"/>
</dbReference>
<keyword evidence="11" id="KW-0206">Cytoskeleton</keyword>
<name>A0A8S1E8A3_9PELO</name>
<evidence type="ECO:0000313" key="15">
    <source>
        <dbReference type="EMBL" id="CAB3397143.1"/>
    </source>
</evidence>